<feature type="transmembrane region" description="Helical" evidence="1">
    <location>
        <begin position="65"/>
        <end position="86"/>
    </location>
</feature>
<gene>
    <name evidence="2" type="ORF">AMECASPLE_027020</name>
</gene>
<accession>A0ABV0XTZ1</accession>
<feature type="non-terminal residue" evidence="2">
    <location>
        <position position="88"/>
    </location>
</feature>
<protein>
    <submittedName>
        <fullName evidence="2">Uncharacterized protein</fullName>
    </submittedName>
</protein>
<keyword evidence="1" id="KW-0812">Transmembrane</keyword>
<evidence type="ECO:0000256" key="1">
    <source>
        <dbReference type="SAM" id="Phobius"/>
    </source>
</evidence>
<dbReference type="Proteomes" id="UP001469553">
    <property type="component" value="Unassembled WGS sequence"/>
</dbReference>
<keyword evidence="1" id="KW-1133">Transmembrane helix</keyword>
<organism evidence="2 3">
    <name type="scientific">Ameca splendens</name>
    <dbReference type="NCBI Taxonomy" id="208324"/>
    <lineage>
        <taxon>Eukaryota</taxon>
        <taxon>Metazoa</taxon>
        <taxon>Chordata</taxon>
        <taxon>Craniata</taxon>
        <taxon>Vertebrata</taxon>
        <taxon>Euteleostomi</taxon>
        <taxon>Actinopterygii</taxon>
        <taxon>Neopterygii</taxon>
        <taxon>Teleostei</taxon>
        <taxon>Neoteleostei</taxon>
        <taxon>Acanthomorphata</taxon>
        <taxon>Ovalentaria</taxon>
        <taxon>Atherinomorphae</taxon>
        <taxon>Cyprinodontiformes</taxon>
        <taxon>Goodeidae</taxon>
        <taxon>Ameca</taxon>
    </lineage>
</organism>
<keyword evidence="1" id="KW-0472">Membrane</keyword>
<evidence type="ECO:0000313" key="3">
    <source>
        <dbReference type="Proteomes" id="UP001469553"/>
    </source>
</evidence>
<sequence>MESRATVVLPSPSLFYPNGRTAYAERQHMELHVSPTPELLTLETGPESPGSQDDSAFSFQRVTMLVLAGIVVLHITTIILLLVATIDN</sequence>
<proteinExistence type="predicted"/>
<keyword evidence="3" id="KW-1185">Reference proteome</keyword>
<dbReference type="EMBL" id="JAHRIP010012226">
    <property type="protein sequence ID" value="MEQ2284964.1"/>
    <property type="molecule type" value="Genomic_DNA"/>
</dbReference>
<evidence type="ECO:0000313" key="2">
    <source>
        <dbReference type="EMBL" id="MEQ2284964.1"/>
    </source>
</evidence>
<reference evidence="2 3" key="1">
    <citation type="submission" date="2021-06" db="EMBL/GenBank/DDBJ databases">
        <authorList>
            <person name="Palmer J.M."/>
        </authorList>
    </citation>
    <scope>NUCLEOTIDE SEQUENCE [LARGE SCALE GENOMIC DNA]</scope>
    <source>
        <strain evidence="2 3">AS_MEX2019</strain>
        <tissue evidence="2">Muscle</tissue>
    </source>
</reference>
<comment type="caution">
    <text evidence="2">The sequence shown here is derived from an EMBL/GenBank/DDBJ whole genome shotgun (WGS) entry which is preliminary data.</text>
</comment>
<name>A0ABV0XTZ1_9TELE</name>